<dbReference type="CDD" id="cd00090">
    <property type="entry name" value="HTH_ARSR"/>
    <property type="match status" value="1"/>
</dbReference>
<keyword evidence="5" id="KW-1185">Reference proteome</keyword>
<dbReference type="InterPro" id="IPR001845">
    <property type="entry name" value="HTH_ArsR_DNA-bd_dom"/>
</dbReference>
<evidence type="ECO:0000259" key="2">
    <source>
        <dbReference type="SMART" id="SM00226"/>
    </source>
</evidence>
<dbReference type="InterPro" id="IPR036196">
    <property type="entry name" value="Ptyr_pPase_sf"/>
</dbReference>
<dbReference type="Gene3D" id="1.10.10.10">
    <property type="entry name" value="Winged helix-like DNA-binding domain superfamily/Winged helix DNA-binding domain"/>
    <property type="match status" value="1"/>
</dbReference>
<proteinExistence type="predicted"/>
<dbReference type="InterPro" id="IPR036388">
    <property type="entry name" value="WH-like_DNA-bd_sf"/>
</dbReference>
<reference evidence="4" key="1">
    <citation type="submission" date="2023-06" db="EMBL/GenBank/DDBJ databases">
        <title>Egi l300058.</title>
        <authorList>
            <person name="Gao L."/>
            <person name="Fang B.-Z."/>
            <person name="Li W.-J."/>
        </authorList>
    </citation>
    <scope>NUCLEOTIDE SEQUENCE</scope>
    <source>
        <strain evidence="4">EGI L300058</strain>
    </source>
</reference>
<dbReference type="InterPro" id="IPR036390">
    <property type="entry name" value="WH_DNA-bd_sf"/>
</dbReference>
<feature type="domain" description="Phosphotyrosine protein phosphatase I" evidence="2">
    <location>
        <begin position="99"/>
        <end position="229"/>
    </location>
</feature>
<evidence type="ECO:0000313" key="4">
    <source>
        <dbReference type="EMBL" id="MDN4480180.1"/>
    </source>
</evidence>
<comment type="caution">
    <text evidence="4">The sequence shown here is derived from an EMBL/GenBank/DDBJ whole genome shotgun (WGS) entry which is preliminary data.</text>
</comment>
<dbReference type="Gene3D" id="3.40.50.2300">
    <property type="match status" value="1"/>
</dbReference>
<dbReference type="EMBL" id="JAUHQA010000001">
    <property type="protein sequence ID" value="MDN4480180.1"/>
    <property type="molecule type" value="Genomic_DNA"/>
</dbReference>
<evidence type="ECO:0000259" key="3">
    <source>
        <dbReference type="SMART" id="SM00418"/>
    </source>
</evidence>
<dbReference type="SMART" id="SM00418">
    <property type="entry name" value="HTH_ARSR"/>
    <property type="match status" value="1"/>
</dbReference>
<accession>A0ABT8GFG9</accession>
<evidence type="ECO:0000313" key="5">
    <source>
        <dbReference type="Proteomes" id="UP001172708"/>
    </source>
</evidence>
<protein>
    <submittedName>
        <fullName evidence="4">Helix-turn-helix domain-containing protein</fullName>
    </submittedName>
</protein>
<dbReference type="InterPro" id="IPR011991">
    <property type="entry name" value="ArsR-like_HTH"/>
</dbReference>
<evidence type="ECO:0000256" key="1">
    <source>
        <dbReference type="ARBA" id="ARBA00022849"/>
    </source>
</evidence>
<dbReference type="PANTHER" id="PTHR43428:SF1">
    <property type="entry name" value="ARSENATE REDUCTASE"/>
    <property type="match status" value="1"/>
</dbReference>
<dbReference type="InterPro" id="IPR023485">
    <property type="entry name" value="Ptyr_pPase"/>
</dbReference>
<feature type="domain" description="HTH arsR-type" evidence="3">
    <location>
        <begin position="12"/>
        <end position="93"/>
    </location>
</feature>
<gene>
    <name evidence="4" type="ORF">QQX02_04490</name>
</gene>
<dbReference type="Pfam" id="PF12840">
    <property type="entry name" value="HTH_20"/>
    <property type="match status" value="1"/>
</dbReference>
<dbReference type="Pfam" id="PF01451">
    <property type="entry name" value="LMWPc"/>
    <property type="match status" value="1"/>
</dbReference>
<dbReference type="PANTHER" id="PTHR43428">
    <property type="entry name" value="ARSENATE REDUCTASE"/>
    <property type="match status" value="1"/>
</dbReference>
<sequence>METTPQPDDRKAILSALADPQRLRIVDALALSDRSPSELSHALDLPSNLLAHHVGVLVEAGAVVRRRSEGDGRRSYLALAWDQPLVAATVAHGDAIGACRVVFVCTANSARSQFAASLFARQSDLPVASAGTAPAPVINPHAIAELARHGLAPLSPVPTALASELRTGDLVVTVCDNAREAIDGHTRLHWSVPDPARASAGGSQDDDSTTAFAEAFAQIEPRVQRLAAALTNGS</sequence>
<dbReference type="SUPFAM" id="SSF46785">
    <property type="entry name" value="Winged helix' DNA-binding domain"/>
    <property type="match status" value="1"/>
</dbReference>
<dbReference type="SMART" id="SM00226">
    <property type="entry name" value="LMWPc"/>
    <property type="match status" value="1"/>
</dbReference>
<keyword evidence="1" id="KW-0059">Arsenical resistance</keyword>
<dbReference type="Proteomes" id="UP001172708">
    <property type="component" value="Unassembled WGS sequence"/>
</dbReference>
<name>A0ABT8GFG9_9MICO</name>
<dbReference type="RefSeq" id="WP_301141520.1">
    <property type="nucleotide sequence ID" value="NZ_JAUHQA010000001.1"/>
</dbReference>
<organism evidence="4 5">
    <name type="scientific">Demequina muriae</name>
    <dbReference type="NCBI Taxonomy" id="3051664"/>
    <lineage>
        <taxon>Bacteria</taxon>
        <taxon>Bacillati</taxon>
        <taxon>Actinomycetota</taxon>
        <taxon>Actinomycetes</taxon>
        <taxon>Micrococcales</taxon>
        <taxon>Demequinaceae</taxon>
        <taxon>Demequina</taxon>
    </lineage>
</organism>
<dbReference type="SUPFAM" id="SSF52788">
    <property type="entry name" value="Phosphotyrosine protein phosphatases I"/>
    <property type="match status" value="1"/>
</dbReference>